<feature type="compositionally biased region" description="Low complexity" evidence="1">
    <location>
        <begin position="88"/>
        <end position="102"/>
    </location>
</feature>
<feature type="compositionally biased region" description="Low complexity" evidence="1">
    <location>
        <begin position="122"/>
        <end position="133"/>
    </location>
</feature>
<evidence type="ECO:0000313" key="2">
    <source>
        <dbReference type="EMBL" id="GLI67921.1"/>
    </source>
</evidence>
<accession>A0ABQ5SDG1</accession>
<comment type="caution">
    <text evidence="2">The sequence shown here is derived from an EMBL/GenBank/DDBJ whole genome shotgun (WGS) entry which is preliminary data.</text>
</comment>
<evidence type="ECO:0000256" key="1">
    <source>
        <dbReference type="SAM" id="MobiDB-lite"/>
    </source>
</evidence>
<sequence>MIVLTARSERSRIASGIIPDAPCVNEKAAEEDQQQQGTVVSNPTNDGDDEADFNTTSRPKRPHIPYSQREIYEKKALAPPRRPTAYPSSSRRTTGSSDGGSTPVHQHAPISSPAYSHTRAISSPSTSTHSASYGGAGAGRRPSTTSIHGSSAGGGAGTGRRSSASRRTSATPTRGSSAGG</sequence>
<dbReference type="Proteomes" id="UP001165090">
    <property type="component" value="Unassembled WGS sequence"/>
</dbReference>
<proteinExistence type="predicted"/>
<gene>
    <name evidence="2" type="ORF">VaNZ11_012248</name>
</gene>
<feature type="compositionally biased region" description="Polar residues" evidence="1">
    <location>
        <begin position="34"/>
        <end position="45"/>
    </location>
</feature>
<evidence type="ECO:0000313" key="3">
    <source>
        <dbReference type="Proteomes" id="UP001165090"/>
    </source>
</evidence>
<feature type="compositionally biased region" description="Low complexity" evidence="1">
    <location>
        <begin position="159"/>
        <end position="180"/>
    </location>
</feature>
<organism evidence="2 3">
    <name type="scientific">Volvox africanus</name>
    <dbReference type="NCBI Taxonomy" id="51714"/>
    <lineage>
        <taxon>Eukaryota</taxon>
        <taxon>Viridiplantae</taxon>
        <taxon>Chlorophyta</taxon>
        <taxon>core chlorophytes</taxon>
        <taxon>Chlorophyceae</taxon>
        <taxon>CS clade</taxon>
        <taxon>Chlamydomonadales</taxon>
        <taxon>Volvocaceae</taxon>
        <taxon>Volvox</taxon>
    </lineage>
</organism>
<feature type="non-terminal residue" evidence="2">
    <location>
        <position position="180"/>
    </location>
</feature>
<protein>
    <submittedName>
        <fullName evidence="2">Uncharacterized protein</fullName>
    </submittedName>
</protein>
<keyword evidence="3" id="KW-1185">Reference proteome</keyword>
<name>A0ABQ5SDG1_9CHLO</name>
<dbReference type="EMBL" id="BSDZ01000079">
    <property type="protein sequence ID" value="GLI67921.1"/>
    <property type="molecule type" value="Genomic_DNA"/>
</dbReference>
<reference evidence="2 3" key="1">
    <citation type="journal article" date="2023" name="IScience">
        <title>Expanded male sex-determining region conserved during the evolution of homothallism in the green alga Volvox.</title>
        <authorList>
            <person name="Yamamoto K."/>
            <person name="Matsuzaki R."/>
            <person name="Mahakham W."/>
            <person name="Heman W."/>
            <person name="Sekimoto H."/>
            <person name="Kawachi M."/>
            <person name="Minakuchi Y."/>
            <person name="Toyoda A."/>
            <person name="Nozaki H."/>
        </authorList>
    </citation>
    <scope>NUCLEOTIDE SEQUENCE [LARGE SCALE GENOMIC DNA]</scope>
    <source>
        <strain evidence="2 3">NIES-4468</strain>
    </source>
</reference>
<feature type="region of interest" description="Disordered" evidence="1">
    <location>
        <begin position="26"/>
        <end position="180"/>
    </location>
</feature>